<dbReference type="GO" id="GO:0003723">
    <property type="term" value="F:RNA binding"/>
    <property type="evidence" value="ECO:0007669"/>
    <property type="project" value="UniProtKB-UniRule"/>
</dbReference>
<dbReference type="PROSITE" id="PS00517">
    <property type="entry name" value="RNASE_3_1"/>
    <property type="match status" value="1"/>
</dbReference>
<dbReference type="SMART" id="SM00487">
    <property type="entry name" value="DEXDc"/>
    <property type="match status" value="1"/>
</dbReference>
<sequence length="2156" mass="247803">MQHHVHLSTSKYQLKRVILRCFHDRCAVPRVVDDPEGKMHPITDAGYRYRYHRPGIDPLPRLANCKVPVHKPDYKVRDCWSTAQARFGENDYIDLLGDGNIHPAQLQYHVPAWLRGFPGQHRANELVKLIHFRNLYKEKMQINSPRRWYDLQKRIKYLLQKHNYYKQDELRDERYLGSMVVRASDVDKNFFTPRDYQVELLDKACKRNIIVPLGTGSGKTFIAVLLIKEYTTKLVTPWKNGGKRAFFLVDKVSLVEQQAAHIEHHTTLTVGRMHGHLNQDIWLEPAKFDAFITLHEVDPWVTVLTAQIFLDLLDHGFFSMSNAAVIIFDECHHVLGSKHPYRLIMHRYGQLTEADRPRILGLTASLINSKVPPNSLEKLLEKLERIMHSSIETASDLVSVEVSSYVIKCIQISKYGARPKEYVVMCHDFFCRTCEISKKVINTLEDLRTFCLKCTEFHPEFDVDPRKPVLEAVSRTKSVLEQLGPWCAWKLFQRQLKKHSGQGFLPEKQVVFLQMAHTTMRFTKRLLDNKVASIRCFNDMKPILPDRLARLFEILKFFSPSNMEKVDPDFTFCGIIFVEQRYVAYTLIRAMSRWDSDKFGYLVSDFVIGYSSVNFGAEETMALHKRQELVLRRFRQRHLNLLVATSVLEEGVDVRQCNVVIRFDRPTDYRAYIQSKGRARKDGASYFLLVEERDREQCSCDLKDFLQIEKMLLKRYRNVHNPPESMILPNIETTDDIIAPYIVESTGARVTLTTAISLVNRYCAKLPSDIFTRLVPQNTIVPETVGDRVMYRAELLLPINSPIKETIKLKKPLESKKLAQMAVALEACRRLHKRKELNDYLLPVGKDTIMLTALDEDPDEFIPNMNYKVGSARRRQLYDKRMAKALHNAIPRVGEECYIYVLEMNLIKAVTGAANPKNRRIINPLDTEFCFGFLSNKKIPKVPSFPLFLRQGRMQANIFLVKSRLLVDTEMLELLKAFHHYLFDSVLRLVKGGLVFVPDKAPVNVLIVPLRRGIVFFSLERNSETGEVDFKLDYAYVRNVVSSIDELPRIPTEIERLAFKFDAAKFRDAVVMPWYRDRDHPSFYCVAEIIDAKPSSKFPDEKFATFNDYFIQKYDIVIYDQEQPLLDVDYTSSVGEHYFYSRLNLLMPRHWSRSRNRIAEERSLEISGMSQGQILVPELVDVHPIAASLWSVIAALPTLLYRINSLLLADELRELVMREAFSNPNYTTSDDVYWMPLDYPTPMDDLEMRPVQRICDLKKKQCVFLFVHSDDCENQHYAEQKSQESNDAETNSSAGMADFEIGVWDPELARGLEDFSLNKGKRDEIKGFEDVDVSYWGFYGDTLGLMINGSALRQHGDMSDDDDEDAVVLFDFINSVHERLGKESGDIFAPRENITSSGWDDLIVIEEAAPNGINMPLSVNSGDSQIDSRGLMADLSRMSWLLDMPSAVPVVPVDSVNQIDVDVKKQTIKNSNNRHSLLTRKPAQLYLDSLERLEDSDRGSSKSNRQEECIDLIDFCDEVDEILSYEHNDTVPFDLSYFKGCLLDTDVELDTVEVLSPTKIPLHQDEKLTDEEMIRSSSDLELFLQISRDGDATKLACSAVHANTVNRKQEVIAPALDWMTFSFEKDTFNDHPDGVSPCTLLQALTLSNASDGINLERLETVGDSFLKYAVTDYLFHTNPDQHEGKLSFARSKEVSNCNLYRLGKKHNLPSLIIGSKFDPNDGWLPPCYAPTSDFKAPNTLDAEERDKFIENVLEGKAVEGQEPVKVPTGWDESDRNSQVRRIANGIETIEFPKNMTTSWDGEEITPLPYNLLTQQSLGDKSIADAVESLIGAHLLELGPTATLKFMKWLGLKVLTEPVQTEPPLLRFIDTAEQPDQSLKKLNDMWIQFQFSKLEDCIGYRFSDRAYLLQAFTHASYYKNRITGCYQRLEFLGDAVLDYVITRFLYQHSAHYSPGVLTDLRSALVNNTIFASLAVKYNFHKHFIAMCPRLHHMIEKFVCLCAEKNLSSANFNEEMYMVTTEEEIDEGEEEDIEVPKAMGDIFESVAGAIYLDSGRSLDVVWRVFYNLMKETIEECCSNPPRSPIRELLEMEPERARFSKLERILETGKVRVTVDIQGKCRFTGMGRSYRIAKCTAAKRALRYLRSLKKEKEREAQKQ</sequence>
<dbReference type="GO" id="GO:0006309">
    <property type="term" value="P:apoptotic DNA fragmentation"/>
    <property type="evidence" value="ECO:0007669"/>
    <property type="project" value="TreeGrafter"/>
</dbReference>
<comment type="cofactor">
    <cofactor evidence="1">
        <name>Mn(2+)</name>
        <dbReference type="ChEBI" id="CHEBI:29035"/>
    </cofactor>
</comment>
<evidence type="ECO:0000256" key="10">
    <source>
        <dbReference type="ARBA" id="ARBA00022840"/>
    </source>
</evidence>
<dbReference type="FunFam" id="1.10.1520.10:FF:000023">
    <property type="entry name" value="Endoribonuclease dcr-1"/>
    <property type="match status" value="1"/>
</dbReference>
<keyword evidence="11" id="KW-0460">Magnesium</keyword>
<dbReference type="InterPro" id="IPR019373">
    <property type="entry name" value="Ribosomal_mL51"/>
</dbReference>
<feature type="domain" description="RNase III" evidence="18">
    <location>
        <begin position="1640"/>
        <end position="1838"/>
    </location>
</feature>
<proteinExistence type="inferred from homology"/>
<dbReference type="FunFam" id="1.10.1520.10:FF:000005">
    <property type="entry name" value="Putative endoribonuclease dicer"/>
    <property type="match status" value="1"/>
</dbReference>
<feature type="domain" description="DRBM" evidence="17">
    <location>
        <begin position="2078"/>
        <end position="2144"/>
    </location>
</feature>
<keyword evidence="12 16" id="KW-0694">RNA-binding</keyword>
<evidence type="ECO:0000256" key="3">
    <source>
        <dbReference type="ARBA" id="ARBA00022722"/>
    </source>
</evidence>
<evidence type="ECO:0000256" key="16">
    <source>
        <dbReference type="PROSITE-ProRule" id="PRU00657"/>
    </source>
</evidence>
<dbReference type="PROSITE" id="PS51192">
    <property type="entry name" value="HELICASE_ATP_BIND_1"/>
    <property type="match status" value="1"/>
</dbReference>
<dbReference type="STRING" id="6277.A0A498SAN5"/>
<dbReference type="CDD" id="cd15903">
    <property type="entry name" value="Dicer_PBD"/>
    <property type="match status" value="1"/>
</dbReference>
<dbReference type="InterPro" id="IPR005034">
    <property type="entry name" value="Dicer_dimerisation"/>
</dbReference>
<dbReference type="InterPro" id="IPR003100">
    <property type="entry name" value="PAZ_dom"/>
</dbReference>
<dbReference type="Pfam" id="PF00636">
    <property type="entry name" value="Ribonuclease_3"/>
    <property type="match status" value="2"/>
</dbReference>
<keyword evidence="5" id="KW-0677">Repeat</keyword>
<dbReference type="SMART" id="SM00535">
    <property type="entry name" value="RIBOc"/>
    <property type="match status" value="2"/>
</dbReference>
<dbReference type="Gene3D" id="1.10.1520.10">
    <property type="entry name" value="Ribonuclease III domain"/>
    <property type="match status" value="2"/>
</dbReference>
<keyword evidence="10" id="KW-0067">ATP-binding</keyword>
<dbReference type="PROSITE" id="PS51194">
    <property type="entry name" value="HELICASE_CTER"/>
    <property type="match status" value="1"/>
</dbReference>
<dbReference type="Gene3D" id="3.30.160.380">
    <property type="entry name" value="Dicer dimerisation domain"/>
    <property type="match status" value="1"/>
</dbReference>
<dbReference type="InterPro" id="IPR048512">
    <property type="entry name" value="Dicer_platform"/>
</dbReference>
<reference evidence="23 24" key="1">
    <citation type="submission" date="2018-08" db="EMBL/GenBank/DDBJ databases">
        <authorList>
            <person name="Laetsch R D."/>
            <person name="Stevens L."/>
            <person name="Kumar S."/>
            <person name="Blaxter L. M."/>
        </authorList>
    </citation>
    <scope>NUCLEOTIDE SEQUENCE [LARGE SCALE GENOMIC DNA]</scope>
</reference>
<dbReference type="Pfam" id="PF20931">
    <property type="entry name" value="Dicer_platform"/>
    <property type="match status" value="1"/>
</dbReference>
<evidence type="ECO:0000313" key="23">
    <source>
        <dbReference type="EMBL" id="VBB27105.1"/>
    </source>
</evidence>
<name>A0A498SAN5_ACAVI</name>
<dbReference type="Gene3D" id="3.30.160.20">
    <property type="match status" value="1"/>
</dbReference>
<dbReference type="GO" id="GO:0003677">
    <property type="term" value="F:DNA binding"/>
    <property type="evidence" value="ECO:0007669"/>
    <property type="project" value="InterPro"/>
</dbReference>
<evidence type="ECO:0000256" key="8">
    <source>
        <dbReference type="ARBA" id="ARBA00022801"/>
    </source>
</evidence>
<evidence type="ECO:0000256" key="7">
    <source>
        <dbReference type="ARBA" id="ARBA00022759"/>
    </source>
</evidence>
<feature type="domain" description="Dicer dsRNA-binding fold" evidence="22">
    <location>
        <begin position="755"/>
        <end position="851"/>
    </location>
</feature>
<dbReference type="FunFam" id="3.40.50.300:FF:000628">
    <property type="entry name" value="Endoribonuclease Dicer"/>
    <property type="match status" value="1"/>
</dbReference>
<gene>
    <name evidence="23" type="ORF">NAV_LOCUS1935</name>
</gene>
<dbReference type="InterPro" id="IPR036389">
    <property type="entry name" value="RNase_III_sf"/>
</dbReference>
<dbReference type="SMART" id="SM00490">
    <property type="entry name" value="HELICc"/>
    <property type="match status" value="1"/>
</dbReference>
<dbReference type="Proteomes" id="UP000276991">
    <property type="component" value="Unassembled WGS sequence"/>
</dbReference>
<dbReference type="InterPro" id="IPR036085">
    <property type="entry name" value="PAZ_dom_sf"/>
</dbReference>
<dbReference type="Pfam" id="PF03368">
    <property type="entry name" value="Dicer_dimer"/>
    <property type="match status" value="1"/>
</dbReference>
<dbReference type="InterPro" id="IPR048513">
    <property type="entry name" value="Dicer_PBD"/>
</dbReference>
<dbReference type="PROSITE" id="PS50142">
    <property type="entry name" value="RNASE_3_2"/>
    <property type="match status" value="2"/>
</dbReference>
<evidence type="ECO:0000259" key="20">
    <source>
        <dbReference type="PROSITE" id="PS51192"/>
    </source>
</evidence>
<dbReference type="GO" id="GO:0070578">
    <property type="term" value="C:RISC-loading complex"/>
    <property type="evidence" value="ECO:0007669"/>
    <property type="project" value="TreeGrafter"/>
</dbReference>
<keyword evidence="14" id="KW-0464">Manganese</keyword>
<feature type="domain" description="Helicase C-terminal" evidence="21">
    <location>
        <begin position="565"/>
        <end position="727"/>
    </location>
</feature>
<dbReference type="Gene3D" id="2.170.260.10">
    <property type="entry name" value="paz domain"/>
    <property type="match status" value="1"/>
</dbReference>
<dbReference type="PROSITE" id="PS50137">
    <property type="entry name" value="DS_RBD"/>
    <property type="match status" value="1"/>
</dbReference>
<evidence type="ECO:0000259" key="21">
    <source>
        <dbReference type="PROSITE" id="PS51194"/>
    </source>
</evidence>
<evidence type="ECO:0000313" key="24">
    <source>
        <dbReference type="Proteomes" id="UP000276991"/>
    </source>
</evidence>
<protein>
    <submittedName>
        <fullName evidence="23">Uncharacterized protein</fullName>
    </submittedName>
</protein>
<evidence type="ECO:0000256" key="5">
    <source>
        <dbReference type="ARBA" id="ARBA00022737"/>
    </source>
</evidence>
<evidence type="ECO:0000259" key="22">
    <source>
        <dbReference type="PROSITE" id="PS51327"/>
    </source>
</evidence>
<evidence type="ECO:0000256" key="4">
    <source>
        <dbReference type="ARBA" id="ARBA00022723"/>
    </source>
</evidence>
<dbReference type="InterPro" id="IPR006935">
    <property type="entry name" value="Helicase/UvrB_N"/>
</dbReference>
<evidence type="ECO:0000256" key="2">
    <source>
        <dbReference type="ARBA" id="ARBA00001946"/>
    </source>
</evidence>
<evidence type="ECO:0000256" key="12">
    <source>
        <dbReference type="ARBA" id="ARBA00022884"/>
    </source>
</evidence>
<dbReference type="EMBL" id="UPTC01000182">
    <property type="protein sequence ID" value="VBB27105.1"/>
    <property type="molecule type" value="Genomic_DNA"/>
</dbReference>
<feature type="domain" description="Helicase ATP-binding" evidence="20">
    <location>
        <begin position="200"/>
        <end position="384"/>
    </location>
</feature>
<dbReference type="OrthoDB" id="2392202at2759"/>
<dbReference type="Pfam" id="PF02170">
    <property type="entry name" value="PAZ"/>
    <property type="match status" value="1"/>
</dbReference>
<dbReference type="SUPFAM" id="SSF52540">
    <property type="entry name" value="P-loop containing nucleoside triphosphate hydrolases"/>
    <property type="match status" value="2"/>
</dbReference>
<keyword evidence="13" id="KW-0943">RNA-mediated gene silencing</keyword>
<dbReference type="InterPro" id="IPR000999">
    <property type="entry name" value="RNase_III_dom"/>
</dbReference>
<accession>A0A498SAN5</accession>
<feature type="domain" description="RNase III" evidence="18">
    <location>
        <begin position="1890"/>
        <end position="2053"/>
    </location>
</feature>
<dbReference type="InterPro" id="IPR044441">
    <property type="entry name" value="DICER_DSRM"/>
</dbReference>
<evidence type="ECO:0000256" key="9">
    <source>
        <dbReference type="ARBA" id="ARBA00022806"/>
    </source>
</evidence>
<dbReference type="Pfam" id="PF04851">
    <property type="entry name" value="ResIII"/>
    <property type="match status" value="1"/>
</dbReference>
<keyword evidence="7" id="KW-0255">Endonuclease</keyword>
<feature type="domain" description="PAZ" evidence="19">
    <location>
        <begin position="1042"/>
        <end position="1184"/>
    </location>
</feature>
<dbReference type="GO" id="GO:0004530">
    <property type="term" value="F:deoxyribonuclease I activity"/>
    <property type="evidence" value="ECO:0007669"/>
    <property type="project" value="TreeGrafter"/>
</dbReference>
<dbReference type="Pfam" id="PF00271">
    <property type="entry name" value="Helicase_C"/>
    <property type="match status" value="1"/>
</dbReference>
<evidence type="ECO:0000259" key="19">
    <source>
        <dbReference type="PROSITE" id="PS50821"/>
    </source>
</evidence>
<organism evidence="23 24">
    <name type="scientific">Acanthocheilonema viteae</name>
    <name type="common">Filarial nematode worm</name>
    <name type="synonym">Dipetalonema viteae</name>
    <dbReference type="NCBI Taxonomy" id="6277"/>
    <lineage>
        <taxon>Eukaryota</taxon>
        <taxon>Metazoa</taxon>
        <taxon>Ecdysozoa</taxon>
        <taxon>Nematoda</taxon>
        <taxon>Chromadorea</taxon>
        <taxon>Rhabditida</taxon>
        <taxon>Spirurina</taxon>
        <taxon>Spiruromorpha</taxon>
        <taxon>Filarioidea</taxon>
        <taxon>Onchocercidae</taxon>
        <taxon>Acanthocheilonema</taxon>
    </lineage>
</organism>
<dbReference type="Pfam" id="PF10244">
    <property type="entry name" value="MRP-L51"/>
    <property type="match status" value="1"/>
</dbReference>
<keyword evidence="9" id="KW-0347">Helicase</keyword>
<dbReference type="CDD" id="cd10843">
    <property type="entry name" value="DSRM_DICER"/>
    <property type="match status" value="1"/>
</dbReference>
<dbReference type="SUPFAM" id="SSF101690">
    <property type="entry name" value="PAZ domain"/>
    <property type="match status" value="1"/>
</dbReference>
<evidence type="ECO:0000256" key="11">
    <source>
        <dbReference type="ARBA" id="ARBA00022842"/>
    </source>
</evidence>
<dbReference type="GO" id="GO:0005737">
    <property type="term" value="C:cytoplasm"/>
    <property type="evidence" value="ECO:0007669"/>
    <property type="project" value="TreeGrafter"/>
</dbReference>
<evidence type="ECO:0000259" key="17">
    <source>
        <dbReference type="PROSITE" id="PS50137"/>
    </source>
</evidence>
<dbReference type="Pfam" id="PF20932">
    <property type="entry name" value="Dicer_dsRBD"/>
    <property type="match status" value="1"/>
</dbReference>
<dbReference type="PANTHER" id="PTHR14950:SF37">
    <property type="entry name" value="ENDORIBONUCLEASE DICER"/>
    <property type="match status" value="1"/>
</dbReference>
<evidence type="ECO:0000256" key="13">
    <source>
        <dbReference type="ARBA" id="ARBA00023158"/>
    </source>
</evidence>
<evidence type="ECO:0000256" key="14">
    <source>
        <dbReference type="ARBA" id="ARBA00023211"/>
    </source>
</evidence>
<keyword evidence="3" id="KW-0540">Nuclease</keyword>
<dbReference type="InterPro" id="IPR001650">
    <property type="entry name" value="Helicase_C-like"/>
</dbReference>
<dbReference type="GO" id="GO:0046872">
    <property type="term" value="F:metal ion binding"/>
    <property type="evidence" value="ECO:0007669"/>
    <property type="project" value="UniProtKB-KW"/>
</dbReference>
<dbReference type="GO" id="GO:0005634">
    <property type="term" value="C:nucleus"/>
    <property type="evidence" value="ECO:0007669"/>
    <property type="project" value="TreeGrafter"/>
</dbReference>
<dbReference type="InterPro" id="IPR014001">
    <property type="entry name" value="Helicase_ATP-bd"/>
</dbReference>
<dbReference type="GO" id="GO:0031054">
    <property type="term" value="P:pre-miRNA processing"/>
    <property type="evidence" value="ECO:0007669"/>
    <property type="project" value="InterPro"/>
</dbReference>
<dbReference type="GO" id="GO:0004386">
    <property type="term" value="F:helicase activity"/>
    <property type="evidence" value="ECO:0007669"/>
    <property type="project" value="UniProtKB-KW"/>
</dbReference>
<dbReference type="Pfam" id="PF20930">
    <property type="entry name" value="Dicer_PBD"/>
    <property type="match status" value="1"/>
</dbReference>
<dbReference type="InterPro" id="IPR027417">
    <property type="entry name" value="P-loop_NTPase"/>
</dbReference>
<keyword evidence="4" id="KW-0479">Metal-binding</keyword>
<dbReference type="CDD" id="cd18034">
    <property type="entry name" value="DEXHc_dicer"/>
    <property type="match status" value="1"/>
</dbReference>
<dbReference type="CDD" id="cd00593">
    <property type="entry name" value="RIBOc"/>
    <property type="match status" value="2"/>
</dbReference>
<dbReference type="Gene3D" id="3.40.50.300">
    <property type="entry name" value="P-loop containing nucleotide triphosphate hydrolases"/>
    <property type="match status" value="2"/>
</dbReference>
<dbReference type="SMART" id="SM00949">
    <property type="entry name" value="PAZ"/>
    <property type="match status" value="1"/>
</dbReference>
<dbReference type="PROSITE" id="PS51327">
    <property type="entry name" value="DICER_DSRBF"/>
    <property type="match status" value="1"/>
</dbReference>
<dbReference type="GO" id="GO:0030422">
    <property type="term" value="P:siRNA processing"/>
    <property type="evidence" value="ECO:0007669"/>
    <property type="project" value="InterPro"/>
</dbReference>
<keyword evidence="6" id="KW-0547">Nucleotide-binding</keyword>
<dbReference type="PROSITE" id="PS50821">
    <property type="entry name" value="PAZ"/>
    <property type="match status" value="1"/>
</dbReference>
<keyword evidence="24" id="KW-1185">Reference proteome</keyword>
<evidence type="ECO:0000259" key="18">
    <source>
        <dbReference type="PROSITE" id="PS50142"/>
    </source>
</evidence>
<keyword evidence="8" id="KW-0378">Hydrolase</keyword>
<comment type="similarity">
    <text evidence="15 16">Belongs to the helicase family. Dicer subfamily.</text>
</comment>
<dbReference type="GO" id="GO:0003735">
    <property type="term" value="F:structural constituent of ribosome"/>
    <property type="evidence" value="ECO:0007669"/>
    <property type="project" value="InterPro"/>
</dbReference>
<dbReference type="SUPFAM" id="SSF69065">
    <property type="entry name" value="RNase III domain-like"/>
    <property type="match status" value="2"/>
</dbReference>
<dbReference type="PANTHER" id="PTHR14950">
    <property type="entry name" value="DICER-RELATED"/>
    <property type="match status" value="1"/>
</dbReference>
<dbReference type="SUPFAM" id="SSF54768">
    <property type="entry name" value="dsRNA-binding domain-like"/>
    <property type="match status" value="1"/>
</dbReference>
<evidence type="ECO:0000256" key="1">
    <source>
        <dbReference type="ARBA" id="ARBA00001936"/>
    </source>
</evidence>
<evidence type="ECO:0000256" key="15">
    <source>
        <dbReference type="ARBA" id="ARBA00035116"/>
    </source>
</evidence>
<dbReference type="InterPro" id="IPR014720">
    <property type="entry name" value="dsRBD_dom"/>
</dbReference>
<dbReference type="InterPro" id="IPR038248">
    <property type="entry name" value="Dicer_dimer_sf"/>
</dbReference>
<comment type="cofactor">
    <cofactor evidence="2">
        <name>Mg(2+)</name>
        <dbReference type="ChEBI" id="CHEBI:18420"/>
    </cofactor>
</comment>
<dbReference type="GO" id="GO:0004525">
    <property type="term" value="F:ribonuclease III activity"/>
    <property type="evidence" value="ECO:0007669"/>
    <property type="project" value="InterPro"/>
</dbReference>
<evidence type="ECO:0000256" key="6">
    <source>
        <dbReference type="ARBA" id="ARBA00022741"/>
    </source>
</evidence>
<dbReference type="GO" id="GO:0005524">
    <property type="term" value="F:ATP binding"/>
    <property type="evidence" value="ECO:0007669"/>
    <property type="project" value="UniProtKB-KW"/>
</dbReference>